<dbReference type="Proteomes" id="UP000887565">
    <property type="component" value="Unplaced"/>
</dbReference>
<sequence length="71" mass="8197">MARLAEMEATVGGSVKDHQTLERQRPTMPPKIAHPMVEILDEIRRKSKPAWKSNLVDMTFDEYYEDVPAKL</sequence>
<dbReference type="AlphaFoldDB" id="A0A915ISK3"/>
<evidence type="ECO:0000313" key="2">
    <source>
        <dbReference type="Proteomes" id="UP000887565"/>
    </source>
</evidence>
<organism evidence="2 3">
    <name type="scientific">Romanomermis culicivorax</name>
    <name type="common">Nematode worm</name>
    <dbReference type="NCBI Taxonomy" id="13658"/>
    <lineage>
        <taxon>Eukaryota</taxon>
        <taxon>Metazoa</taxon>
        <taxon>Ecdysozoa</taxon>
        <taxon>Nematoda</taxon>
        <taxon>Enoplea</taxon>
        <taxon>Dorylaimia</taxon>
        <taxon>Mermithida</taxon>
        <taxon>Mermithoidea</taxon>
        <taxon>Mermithidae</taxon>
        <taxon>Romanomermis</taxon>
    </lineage>
</organism>
<proteinExistence type="predicted"/>
<reference evidence="3" key="1">
    <citation type="submission" date="2022-11" db="UniProtKB">
        <authorList>
            <consortium name="WormBaseParasite"/>
        </authorList>
    </citation>
    <scope>IDENTIFICATION</scope>
</reference>
<feature type="compositionally biased region" description="Basic and acidic residues" evidence="1">
    <location>
        <begin position="15"/>
        <end position="25"/>
    </location>
</feature>
<dbReference type="WBParaSite" id="nRc.2.0.1.t16796-RA">
    <property type="protein sequence ID" value="nRc.2.0.1.t16796-RA"/>
    <property type="gene ID" value="nRc.2.0.1.g16796"/>
</dbReference>
<evidence type="ECO:0000313" key="3">
    <source>
        <dbReference type="WBParaSite" id="nRc.2.0.1.t16796-RA"/>
    </source>
</evidence>
<protein>
    <submittedName>
        <fullName evidence="3">Uncharacterized protein</fullName>
    </submittedName>
</protein>
<accession>A0A915ISK3</accession>
<evidence type="ECO:0000256" key="1">
    <source>
        <dbReference type="SAM" id="MobiDB-lite"/>
    </source>
</evidence>
<name>A0A915ISK3_ROMCU</name>
<feature type="region of interest" description="Disordered" evidence="1">
    <location>
        <begin position="1"/>
        <end position="31"/>
    </location>
</feature>
<keyword evidence="2" id="KW-1185">Reference proteome</keyword>